<sequence>MVVLALAIAVASVVVVVLLEESLDRSVTESARSTGRQVAIQLVREGSRDLSASDVASTGDTEAVTQVLDKLATPIAGDPAITGDPP</sequence>
<evidence type="ECO:0000313" key="2">
    <source>
        <dbReference type="Proteomes" id="UP001236014"/>
    </source>
</evidence>
<dbReference type="AlphaFoldDB" id="A0A9Y2IL65"/>
<accession>A0A9Y2IL65</accession>
<evidence type="ECO:0000313" key="1">
    <source>
        <dbReference type="EMBL" id="WIX81394.1"/>
    </source>
</evidence>
<reference evidence="1 2" key="1">
    <citation type="submission" date="2023-06" db="EMBL/GenBank/DDBJ databases">
        <authorList>
            <person name="Oyuntsetseg B."/>
            <person name="Kim S.B."/>
        </authorList>
    </citation>
    <scope>NUCLEOTIDE SEQUENCE [LARGE SCALE GENOMIC DNA]</scope>
    <source>
        <strain evidence="1 2">2-15</strain>
    </source>
</reference>
<keyword evidence="2" id="KW-1185">Reference proteome</keyword>
<dbReference type="KEGG" id="acab:QRX50_11850"/>
<dbReference type="RefSeq" id="WP_285971991.1">
    <property type="nucleotide sequence ID" value="NZ_CP127294.1"/>
</dbReference>
<organism evidence="1 2">
    <name type="scientific">Amycolatopsis carbonis</name>
    <dbReference type="NCBI Taxonomy" id="715471"/>
    <lineage>
        <taxon>Bacteria</taxon>
        <taxon>Bacillati</taxon>
        <taxon>Actinomycetota</taxon>
        <taxon>Actinomycetes</taxon>
        <taxon>Pseudonocardiales</taxon>
        <taxon>Pseudonocardiaceae</taxon>
        <taxon>Amycolatopsis</taxon>
    </lineage>
</organism>
<proteinExistence type="predicted"/>
<gene>
    <name evidence="1" type="ORF">QRX50_11850</name>
</gene>
<dbReference type="Proteomes" id="UP001236014">
    <property type="component" value="Chromosome"/>
</dbReference>
<protein>
    <submittedName>
        <fullName evidence="1">Uncharacterized protein</fullName>
    </submittedName>
</protein>
<dbReference type="EMBL" id="CP127294">
    <property type="protein sequence ID" value="WIX81394.1"/>
    <property type="molecule type" value="Genomic_DNA"/>
</dbReference>
<name>A0A9Y2IL65_9PSEU</name>